<sequence length="121" mass="13132">MRTCDDLSTDDAEAQGRRGKAGLEGNTPARKPEQALVEAVAKAHVQLRKLTDGSGQTIADVARDLGMHGADVSRILPLAFLAPKVTDAILRGRQPVDLTARTLVRDDLPHLWADQLRQFAL</sequence>
<name>A0ABV3R296_9HYPH</name>
<feature type="region of interest" description="Disordered" evidence="1">
    <location>
        <begin position="1"/>
        <end position="31"/>
    </location>
</feature>
<dbReference type="Proteomes" id="UP001556196">
    <property type="component" value="Unassembled WGS sequence"/>
</dbReference>
<comment type="caution">
    <text evidence="2">The sequence shown here is derived from an EMBL/GenBank/DDBJ whole genome shotgun (WGS) entry which is preliminary data.</text>
</comment>
<dbReference type="SUPFAM" id="SSF109709">
    <property type="entry name" value="KorB DNA-binding domain-like"/>
    <property type="match status" value="1"/>
</dbReference>
<keyword evidence="3" id="KW-1185">Reference proteome</keyword>
<organism evidence="2 3">
    <name type="scientific">Mesorhizobium marinum</name>
    <dbReference type="NCBI Taxonomy" id="3228790"/>
    <lineage>
        <taxon>Bacteria</taxon>
        <taxon>Pseudomonadati</taxon>
        <taxon>Pseudomonadota</taxon>
        <taxon>Alphaproteobacteria</taxon>
        <taxon>Hyphomicrobiales</taxon>
        <taxon>Phyllobacteriaceae</taxon>
        <taxon>Mesorhizobium</taxon>
    </lineage>
</organism>
<gene>
    <name evidence="2" type="ORF">ABUE31_15810</name>
</gene>
<protein>
    <submittedName>
        <fullName evidence="2">Uncharacterized protein</fullName>
    </submittedName>
</protein>
<evidence type="ECO:0000313" key="3">
    <source>
        <dbReference type="Proteomes" id="UP001556196"/>
    </source>
</evidence>
<evidence type="ECO:0000256" key="1">
    <source>
        <dbReference type="SAM" id="MobiDB-lite"/>
    </source>
</evidence>
<proteinExistence type="predicted"/>
<reference evidence="2 3" key="1">
    <citation type="submission" date="2024-06" db="EMBL/GenBank/DDBJ databases">
        <authorList>
            <person name="Tuo L."/>
        </authorList>
    </citation>
    <scope>NUCLEOTIDE SEQUENCE [LARGE SCALE GENOMIC DNA]</scope>
    <source>
        <strain evidence="2 3">ZMM04-5</strain>
    </source>
</reference>
<dbReference type="EMBL" id="JBFOCI010000004">
    <property type="protein sequence ID" value="MEW9807459.1"/>
    <property type="molecule type" value="Genomic_DNA"/>
</dbReference>
<dbReference type="RefSeq" id="WP_367724644.1">
    <property type="nucleotide sequence ID" value="NZ_JBFOCI010000004.1"/>
</dbReference>
<evidence type="ECO:0000313" key="2">
    <source>
        <dbReference type="EMBL" id="MEW9807459.1"/>
    </source>
</evidence>
<accession>A0ABV3R296</accession>